<evidence type="ECO:0000256" key="2">
    <source>
        <dbReference type="ARBA" id="ARBA00022516"/>
    </source>
</evidence>
<evidence type="ECO:0000256" key="5">
    <source>
        <dbReference type="ARBA" id="ARBA00022832"/>
    </source>
</evidence>
<reference evidence="12 13" key="1">
    <citation type="submission" date="2019-02" db="EMBL/GenBank/DDBJ databases">
        <title>Deep-cultivation of Planctomycetes and their phenomic and genomic characterization uncovers novel biology.</title>
        <authorList>
            <person name="Wiegand S."/>
            <person name="Jogler M."/>
            <person name="Boedeker C."/>
            <person name="Pinto D."/>
            <person name="Vollmers J."/>
            <person name="Rivas-Marin E."/>
            <person name="Kohn T."/>
            <person name="Peeters S.H."/>
            <person name="Heuer A."/>
            <person name="Rast P."/>
            <person name="Oberbeckmann S."/>
            <person name="Bunk B."/>
            <person name="Jeske O."/>
            <person name="Meyerdierks A."/>
            <person name="Storesund J.E."/>
            <person name="Kallscheuer N."/>
            <person name="Luecker S."/>
            <person name="Lage O.M."/>
            <person name="Pohl T."/>
            <person name="Merkel B.J."/>
            <person name="Hornburger P."/>
            <person name="Mueller R.-W."/>
            <person name="Bruemmer F."/>
            <person name="Labrenz M."/>
            <person name="Spormann A.M."/>
            <person name="Op den Camp H."/>
            <person name="Overmann J."/>
            <person name="Amann R."/>
            <person name="Jetten M.S.M."/>
            <person name="Mascher T."/>
            <person name="Medema M.H."/>
            <person name="Devos D.P."/>
            <person name="Kaster A.-K."/>
            <person name="Ovreas L."/>
            <person name="Rohde M."/>
            <person name="Galperin M.Y."/>
            <person name="Jogler C."/>
        </authorList>
    </citation>
    <scope>NUCLEOTIDE SEQUENCE [LARGE SCALE GENOMIC DNA]</scope>
    <source>
        <strain evidence="12 13">Mal4</strain>
    </source>
</reference>
<comment type="catalytic activity">
    <reaction evidence="9 10">
        <text>N(6)-carboxybiotinyl-L-lysyl-[protein] + acetyl-CoA = N(6)-biotinyl-L-lysyl-[protein] + malonyl-CoA</text>
        <dbReference type="Rhea" id="RHEA:54728"/>
        <dbReference type="Rhea" id="RHEA-COMP:10505"/>
        <dbReference type="Rhea" id="RHEA-COMP:10506"/>
        <dbReference type="ChEBI" id="CHEBI:57288"/>
        <dbReference type="ChEBI" id="CHEBI:57384"/>
        <dbReference type="ChEBI" id="CHEBI:83144"/>
        <dbReference type="ChEBI" id="CHEBI:83145"/>
        <dbReference type="EC" id="2.1.3.15"/>
    </reaction>
</comment>
<proteinExistence type="inferred from homology"/>
<dbReference type="KEGG" id="mri:Mal4_13600"/>
<dbReference type="Proteomes" id="UP000320496">
    <property type="component" value="Chromosome"/>
</dbReference>
<keyword evidence="2 10" id="KW-0444">Lipid biosynthesis</keyword>
<name>A0A517Z3R0_9PLAN</name>
<dbReference type="GO" id="GO:0005524">
    <property type="term" value="F:ATP binding"/>
    <property type="evidence" value="ECO:0007669"/>
    <property type="project" value="UniProtKB-KW"/>
</dbReference>
<keyword evidence="5 10" id="KW-0276">Fatty acid metabolism</keyword>
<dbReference type="GO" id="GO:0003989">
    <property type="term" value="F:acetyl-CoA carboxylase activity"/>
    <property type="evidence" value="ECO:0007669"/>
    <property type="project" value="InterPro"/>
</dbReference>
<comment type="function">
    <text evidence="10">Component of the acetyl coenzyme A carboxylase (ACC) complex. First, biotin carboxylase catalyzes the carboxylation of biotin on its carrier protein (BCCP) and then the CO(2) group is transferred by the carboxyltransferase to acetyl-CoA to form malonyl-CoA.</text>
</comment>
<dbReference type="PANTHER" id="PTHR42853">
    <property type="entry name" value="ACETYL-COENZYME A CARBOXYLASE CARBOXYL TRANSFERASE SUBUNIT ALPHA"/>
    <property type="match status" value="1"/>
</dbReference>
<dbReference type="NCBIfam" id="NF004344">
    <property type="entry name" value="PRK05724.1"/>
    <property type="match status" value="1"/>
</dbReference>
<keyword evidence="10" id="KW-0963">Cytoplasm</keyword>
<dbReference type="InterPro" id="IPR001095">
    <property type="entry name" value="Acetyl_CoA_COase_a_su"/>
</dbReference>
<evidence type="ECO:0000256" key="8">
    <source>
        <dbReference type="ARBA" id="ARBA00023160"/>
    </source>
</evidence>
<keyword evidence="13" id="KW-1185">Reference proteome</keyword>
<keyword evidence="4 10" id="KW-0547">Nucleotide-binding</keyword>
<dbReference type="GO" id="GO:2001295">
    <property type="term" value="P:malonyl-CoA biosynthetic process"/>
    <property type="evidence" value="ECO:0007669"/>
    <property type="project" value="UniProtKB-UniRule"/>
</dbReference>
<evidence type="ECO:0000256" key="6">
    <source>
        <dbReference type="ARBA" id="ARBA00022840"/>
    </source>
</evidence>
<comment type="similarity">
    <text evidence="10">Belongs to the AccA family.</text>
</comment>
<dbReference type="SUPFAM" id="SSF52096">
    <property type="entry name" value="ClpP/crotonase"/>
    <property type="match status" value="1"/>
</dbReference>
<dbReference type="GO" id="GO:0006633">
    <property type="term" value="P:fatty acid biosynthetic process"/>
    <property type="evidence" value="ECO:0007669"/>
    <property type="project" value="UniProtKB-KW"/>
</dbReference>
<dbReference type="GO" id="GO:0009317">
    <property type="term" value="C:acetyl-CoA carboxylase complex"/>
    <property type="evidence" value="ECO:0007669"/>
    <property type="project" value="InterPro"/>
</dbReference>
<dbReference type="OrthoDB" id="9808023at2"/>
<evidence type="ECO:0000313" key="12">
    <source>
        <dbReference type="EMBL" id="QDU37057.1"/>
    </source>
</evidence>
<dbReference type="PANTHER" id="PTHR42853:SF3">
    <property type="entry name" value="ACETYL-COENZYME A CARBOXYLASE CARBOXYL TRANSFERASE SUBUNIT ALPHA, CHLOROPLASTIC"/>
    <property type="match status" value="1"/>
</dbReference>
<comment type="subunit">
    <text evidence="10">Acetyl-CoA carboxylase is a heterohexamer composed of biotin carboxyl carrier protein (AccB), biotin carboxylase (AccC) and two subunits each of ACCase subunit alpha (AccA) and ACCase subunit beta (AccD).</text>
</comment>
<evidence type="ECO:0000256" key="9">
    <source>
        <dbReference type="ARBA" id="ARBA00049152"/>
    </source>
</evidence>
<dbReference type="EC" id="2.1.3.15" evidence="10"/>
<evidence type="ECO:0000256" key="4">
    <source>
        <dbReference type="ARBA" id="ARBA00022741"/>
    </source>
</evidence>
<dbReference type="InterPro" id="IPR011763">
    <property type="entry name" value="COA_CT_C"/>
</dbReference>
<gene>
    <name evidence="10 12" type="primary">accA</name>
    <name evidence="12" type="ORF">Mal4_13600</name>
</gene>
<sequence>MSSLRPLPFERKIYELETRLEQLEAEQNPTPATKDAIRKMRVEVTRMKREIFENLSAWDIVQVARHESRPQTLDYIELLFDEFVELHGDKAIGDDRAILTGFAKLDDCKLMFIGQQKGRNLQERLEHNYGMAHPEGYRKALSKMQLAAKFNLPIVCFIDTAGAYPGLAAEERGQAYQIAYNLREMSRVPTPIVCVVIGEGGSGGAIGIGVGDHVAILEFAYYSVISPEGCAGILWKHEKFADQAAAALRFTSRDLHEFGIVDEVIPEPLGGAHRDHRKMATALKGSLAQALRSLSGMSREQLLDHRYQKFRKIGQFEEQVSADVAEVETTESA</sequence>
<dbReference type="Pfam" id="PF03255">
    <property type="entry name" value="ACCA"/>
    <property type="match status" value="1"/>
</dbReference>
<feature type="domain" description="CoA carboxyltransferase C-terminal" evidence="11">
    <location>
        <begin position="39"/>
        <end position="293"/>
    </location>
</feature>
<dbReference type="NCBIfam" id="NF041504">
    <property type="entry name" value="AccA_sub"/>
    <property type="match status" value="1"/>
</dbReference>
<protein>
    <recommendedName>
        <fullName evidence="10">Acetyl-coenzyme A carboxylase carboxyl transferase subunit alpha</fullName>
        <shortName evidence="10">ACCase subunit alpha</shortName>
        <shortName evidence="10">Acetyl-CoA carboxylase carboxyltransferase subunit alpha</shortName>
        <ecNumber evidence="10">2.1.3.15</ecNumber>
    </recommendedName>
</protein>
<dbReference type="GO" id="GO:0016743">
    <property type="term" value="F:carboxyl- or carbamoyltransferase activity"/>
    <property type="evidence" value="ECO:0007669"/>
    <property type="project" value="UniProtKB-UniRule"/>
</dbReference>
<keyword evidence="3 10" id="KW-0808">Transferase</keyword>
<comment type="pathway">
    <text evidence="1 10">Lipid metabolism; malonyl-CoA biosynthesis; malonyl-CoA from acetyl-CoA: step 1/1.</text>
</comment>
<evidence type="ECO:0000313" key="13">
    <source>
        <dbReference type="Proteomes" id="UP000320496"/>
    </source>
</evidence>
<dbReference type="NCBIfam" id="TIGR00513">
    <property type="entry name" value="accA"/>
    <property type="match status" value="1"/>
</dbReference>
<accession>A0A517Z3R0</accession>
<dbReference type="HAMAP" id="MF_00823">
    <property type="entry name" value="AcetylCoA_CT_alpha"/>
    <property type="match status" value="1"/>
</dbReference>
<comment type="subcellular location">
    <subcellularLocation>
        <location evidence="10">Cytoplasm</location>
    </subcellularLocation>
</comment>
<dbReference type="EMBL" id="CP036275">
    <property type="protein sequence ID" value="QDU37057.1"/>
    <property type="molecule type" value="Genomic_DNA"/>
</dbReference>
<evidence type="ECO:0000256" key="10">
    <source>
        <dbReference type="HAMAP-Rule" id="MF_00823"/>
    </source>
</evidence>
<keyword evidence="8 10" id="KW-0275">Fatty acid biosynthesis</keyword>
<dbReference type="AlphaFoldDB" id="A0A517Z3R0"/>
<evidence type="ECO:0000256" key="1">
    <source>
        <dbReference type="ARBA" id="ARBA00004956"/>
    </source>
</evidence>
<evidence type="ECO:0000256" key="7">
    <source>
        <dbReference type="ARBA" id="ARBA00023098"/>
    </source>
</evidence>
<dbReference type="InterPro" id="IPR029045">
    <property type="entry name" value="ClpP/crotonase-like_dom_sf"/>
</dbReference>
<keyword evidence="7 10" id="KW-0443">Lipid metabolism</keyword>
<dbReference type="UniPathway" id="UPA00655">
    <property type="reaction ID" value="UER00711"/>
</dbReference>
<dbReference type="RefSeq" id="WP_145367740.1">
    <property type="nucleotide sequence ID" value="NZ_CP036275.1"/>
</dbReference>
<dbReference type="PROSITE" id="PS50989">
    <property type="entry name" value="COA_CT_CTER"/>
    <property type="match status" value="1"/>
</dbReference>
<keyword evidence="12" id="KW-0436">Ligase</keyword>
<dbReference type="Gene3D" id="3.90.226.10">
    <property type="entry name" value="2-enoyl-CoA Hydratase, Chain A, domain 1"/>
    <property type="match status" value="1"/>
</dbReference>
<dbReference type="PRINTS" id="PR01069">
    <property type="entry name" value="ACCCTRFRASEA"/>
</dbReference>
<keyword evidence="6 10" id="KW-0067">ATP-binding</keyword>
<organism evidence="12 13">
    <name type="scientific">Maioricimonas rarisocia</name>
    <dbReference type="NCBI Taxonomy" id="2528026"/>
    <lineage>
        <taxon>Bacteria</taxon>
        <taxon>Pseudomonadati</taxon>
        <taxon>Planctomycetota</taxon>
        <taxon>Planctomycetia</taxon>
        <taxon>Planctomycetales</taxon>
        <taxon>Planctomycetaceae</taxon>
        <taxon>Maioricimonas</taxon>
    </lineage>
</organism>
<evidence type="ECO:0000256" key="3">
    <source>
        <dbReference type="ARBA" id="ARBA00022679"/>
    </source>
</evidence>
<evidence type="ECO:0000259" key="11">
    <source>
        <dbReference type="PROSITE" id="PS50989"/>
    </source>
</evidence>